<dbReference type="UniPathway" id="UPA00557">
    <property type="reaction ID" value="UER00614"/>
</dbReference>
<dbReference type="AlphaFoldDB" id="A0A3D8IUT8"/>
<keyword evidence="12 18" id="KW-0548">Nucleotidyltransferase</keyword>
<evidence type="ECO:0000256" key="18">
    <source>
        <dbReference type="RuleBase" id="RU003938"/>
    </source>
</evidence>
<dbReference type="InterPro" id="IPR000374">
    <property type="entry name" value="PC_trans"/>
</dbReference>
<comment type="caution">
    <text evidence="20">The sequence shown here is derived from an EMBL/GenBank/DDBJ whole genome shotgun (WGS) entry which is preliminary data.</text>
</comment>
<evidence type="ECO:0000256" key="15">
    <source>
        <dbReference type="ARBA" id="ARBA00023136"/>
    </source>
</evidence>
<comment type="subcellular location">
    <subcellularLocation>
        <location evidence="2">Cell membrane</location>
        <topology evidence="2">Multi-pass membrane protein</topology>
    </subcellularLocation>
</comment>
<evidence type="ECO:0000313" key="20">
    <source>
        <dbReference type="EMBL" id="RDU68770.1"/>
    </source>
</evidence>
<keyword evidence="10 18" id="KW-0808">Transferase</keyword>
<feature type="transmembrane region" description="Helical" evidence="19">
    <location>
        <begin position="107"/>
        <end position="124"/>
    </location>
</feature>
<evidence type="ECO:0000256" key="19">
    <source>
        <dbReference type="SAM" id="Phobius"/>
    </source>
</evidence>
<evidence type="ECO:0000256" key="2">
    <source>
        <dbReference type="ARBA" id="ARBA00004651"/>
    </source>
</evidence>
<dbReference type="PROSITE" id="PS01315">
    <property type="entry name" value="CDS"/>
    <property type="match status" value="1"/>
</dbReference>
<keyword evidence="11 18" id="KW-0812">Transmembrane</keyword>
<evidence type="ECO:0000256" key="7">
    <source>
        <dbReference type="ARBA" id="ARBA00019373"/>
    </source>
</evidence>
<feature type="transmembrane region" description="Helical" evidence="19">
    <location>
        <begin position="242"/>
        <end position="259"/>
    </location>
</feature>
<keyword evidence="17" id="KW-1208">Phospholipid metabolism</keyword>
<dbReference type="EC" id="2.7.7.41" evidence="6 18"/>
<evidence type="ECO:0000256" key="8">
    <source>
        <dbReference type="ARBA" id="ARBA00022475"/>
    </source>
</evidence>
<comment type="similarity">
    <text evidence="5 18">Belongs to the CDS family.</text>
</comment>
<evidence type="ECO:0000256" key="5">
    <source>
        <dbReference type="ARBA" id="ARBA00010185"/>
    </source>
</evidence>
<feature type="transmembrane region" description="Helical" evidence="19">
    <location>
        <begin position="130"/>
        <end position="151"/>
    </location>
</feature>
<dbReference type="PANTHER" id="PTHR46382:SF1">
    <property type="entry name" value="PHOSPHATIDATE CYTIDYLYLTRANSFERASE"/>
    <property type="match status" value="1"/>
</dbReference>
<dbReference type="Proteomes" id="UP000257067">
    <property type="component" value="Unassembled WGS sequence"/>
</dbReference>
<dbReference type="PANTHER" id="PTHR46382">
    <property type="entry name" value="PHOSPHATIDATE CYTIDYLYLTRANSFERASE"/>
    <property type="match status" value="1"/>
</dbReference>
<comment type="pathway">
    <text evidence="4">Lipid metabolism.</text>
</comment>
<dbReference type="GO" id="GO:0004605">
    <property type="term" value="F:phosphatidate cytidylyltransferase activity"/>
    <property type="evidence" value="ECO:0007669"/>
    <property type="project" value="UniProtKB-EC"/>
</dbReference>
<organism evidence="20 21">
    <name type="scientific">Helicobacter cholecystus</name>
    <dbReference type="NCBI Taxonomy" id="45498"/>
    <lineage>
        <taxon>Bacteria</taxon>
        <taxon>Pseudomonadati</taxon>
        <taxon>Campylobacterota</taxon>
        <taxon>Epsilonproteobacteria</taxon>
        <taxon>Campylobacterales</taxon>
        <taxon>Helicobacteraceae</taxon>
        <taxon>Helicobacter</taxon>
    </lineage>
</organism>
<dbReference type="GO" id="GO:0016024">
    <property type="term" value="P:CDP-diacylglycerol biosynthetic process"/>
    <property type="evidence" value="ECO:0007669"/>
    <property type="project" value="UniProtKB-UniPathway"/>
</dbReference>
<keyword evidence="8" id="KW-1003">Cell membrane</keyword>
<comment type="catalytic activity">
    <reaction evidence="1 18">
        <text>a 1,2-diacyl-sn-glycero-3-phosphate + CTP + H(+) = a CDP-1,2-diacyl-sn-glycerol + diphosphate</text>
        <dbReference type="Rhea" id="RHEA:16229"/>
        <dbReference type="ChEBI" id="CHEBI:15378"/>
        <dbReference type="ChEBI" id="CHEBI:33019"/>
        <dbReference type="ChEBI" id="CHEBI:37563"/>
        <dbReference type="ChEBI" id="CHEBI:58332"/>
        <dbReference type="ChEBI" id="CHEBI:58608"/>
        <dbReference type="EC" id="2.7.7.41"/>
    </reaction>
</comment>
<dbReference type="Pfam" id="PF01148">
    <property type="entry name" value="CTP_transf_1"/>
    <property type="match status" value="1"/>
</dbReference>
<dbReference type="EMBL" id="NXLU01000006">
    <property type="protein sequence ID" value="RDU68770.1"/>
    <property type="molecule type" value="Genomic_DNA"/>
</dbReference>
<gene>
    <name evidence="20" type="ORF">CQA62_05110</name>
</gene>
<evidence type="ECO:0000256" key="6">
    <source>
        <dbReference type="ARBA" id="ARBA00012487"/>
    </source>
</evidence>
<evidence type="ECO:0000256" key="11">
    <source>
        <dbReference type="ARBA" id="ARBA00022692"/>
    </source>
</evidence>
<evidence type="ECO:0000256" key="10">
    <source>
        <dbReference type="ARBA" id="ARBA00022679"/>
    </source>
</evidence>
<keyword evidence="16" id="KW-0594">Phospholipid biosynthesis</keyword>
<evidence type="ECO:0000313" key="21">
    <source>
        <dbReference type="Proteomes" id="UP000257067"/>
    </source>
</evidence>
<feature type="transmembrane region" description="Helical" evidence="19">
    <location>
        <begin position="20"/>
        <end position="50"/>
    </location>
</feature>
<sequence>MSGFVEKILSEKERYVTAGVLIAVIAIAFVINHPLIIWGLLGVCFIAGFIESLKLFSLKPSMILILSALSIWVMAYFNVSPISCGIFIAIAYAGWLAYRRSISPKTILPFIYPTLPFLVLYALYKDMGAYGLSSLVWLIVCVAFTDTGAYFGGRLFGRNPLTPTSPKKTIEGAGVGIALGIVVGSIAGIGPSGGFTASLLISVGVSVASIFGDLFESYLKREADVKDSGSILPGHGGVLDRFDGIFFGGIVMYFLLSFLRA</sequence>
<keyword evidence="15 19" id="KW-0472">Membrane</keyword>
<evidence type="ECO:0000256" key="9">
    <source>
        <dbReference type="ARBA" id="ARBA00022516"/>
    </source>
</evidence>
<evidence type="ECO:0000256" key="12">
    <source>
        <dbReference type="ARBA" id="ARBA00022695"/>
    </source>
</evidence>
<dbReference type="OrthoDB" id="9799199at2"/>
<comment type="pathway">
    <text evidence="3 18">Phospholipid metabolism; CDP-diacylglycerol biosynthesis; CDP-diacylglycerol from sn-glycerol 3-phosphate: step 3/3.</text>
</comment>
<evidence type="ECO:0000256" key="4">
    <source>
        <dbReference type="ARBA" id="ARBA00005189"/>
    </source>
</evidence>
<evidence type="ECO:0000256" key="14">
    <source>
        <dbReference type="ARBA" id="ARBA00023098"/>
    </source>
</evidence>
<dbReference type="RefSeq" id="WP_104725177.1">
    <property type="nucleotide sequence ID" value="NZ_FZNE01000018.1"/>
</dbReference>
<accession>A0A3D8IUT8</accession>
<evidence type="ECO:0000256" key="16">
    <source>
        <dbReference type="ARBA" id="ARBA00023209"/>
    </source>
</evidence>
<dbReference type="GO" id="GO:0005886">
    <property type="term" value="C:plasma membrane"/>
    <property type="evidence" value="ECO:0007669"/>
    <property type="project" value="UniProtKB-SubCell"/>
</dbReference>
<keyword evidence="14" id="KW-0443">Lipid metabolism</keyword>
<evidence type="ECO:0000256" key="17">
    <source>
        <dbReference type="ARBA" id="ARBA00023264"/>
    </source>
</evidence>
<keyword evidence="13 19" id="KW-1133">Transmembrane helix</keyword>
<feature type="transmembrane region" description="Helical" evidence="19">
    <location>
        <begin position="62"/>
        <end position="95"/>
    </location>
</feature>
<evidence type="ECO:0000256" key="1">
    <source>
        <dbReference type="ARBA" id="ARBA00001698"/>
    </source>
</evidence>
<evidence type="ECO:0000256" key="13">
    <source>
        <dbReference type="ARBA" id="ARBA00022989"/>
    </source>
</evidence>
<evidence type="ECO:0000256" key="3">
    <source>
        <dbReference type="ARBA" id="ARBA00005119"/>
    </source>
</evidence>
<feature type="transmembrane region" description="Helical" evidence="19">
    <location>
        <begin position="172"/>
        <end position="189"/>
    </location>
</feature>
<proteinExistence type="inferred from homology"/>
<protein>
    <recommendedName>
        <fullName evidence="7 18">Phosphatidate cytidylyltransferase</fullName>
        <ecNumber evidence="6 18">2.7.7.41</ecNumber>
    </recommendedName>
</protein>
<reference evidence="20 21" key="1">
    <citation type="submission" date="2018-04" db="EMBL/GenBank/DDBJ databases">
        <title>Novel Campyloabacter and Helicobacter Species and Strains.</title>
        <authorList>
            <person name="Mannion A.J."/>
            <person name="Shen Z."/>
            <person name="Fox J.G."/>
        </authorList>
    </citation>
    <scope>NUCLEOTIDE SEQUENCE [LARGE SCALE GENOMIC DNA]</scope>
    <source>
        <strain evidence="20 21">ATCC 700242</strain>
    </source>
</reference>
<keyword evidence="21" id="KW-1185">Reference proteome</keyword>
<name>A0A3D8IUT8_9HELI</name>
<keyword evidence="9" id="KW-0444">Lipid biosynthesis</keyword>